<dbReference type="Proteomes" id="UP000199310">
    <property type="component" value="Unassembled WGS sequence"/>
</dbReference>
<reference evidence="3" key="1">
    <citation type="submission" date="2016-10" db="EMBL/GenBank/DDBJ databases">
        <authorList>
            <person name="Varghese N."/>
            <person name="Submissions S."/>
        </authorList>
    </citation>
    <scope>NUCLEOTIDE SEQUENCE [LARGE SCALE GENOMIC DNA]</scope>
    <source>
        <strain evidence="3">DSM 3695</strain>
    </source>
</reference>
<feature type="signal peptide" evidence="1">
    <location>
        <begin position="1"/>
        <end position="28"/>
    </location>
</feature>
<evidence type="ECO:0000313" key="2">
    <source>
        <dbReference type="EMBL" id="SEW52577.1"/>
    </source>
</evidence>
<keyword evidence="2" id="KW-0413">Isomerase</keyword>
<dbReference type="PROSITE" id="PS51318">
    <property type="entry name" value="TAT"/>
    <property type="match status" value="1"/>
</dbReference>
<evidence type="ECO:0000313" key="3">
    <source>
        <dbReference type="Proteomes" id="UP000199310"/>
    </source>
</evidence>
<keyword evidence="3" id="KW-1185">Reference proteome</keyword>
<dbReference type="InterPro" id="IPR006311">
    <property type="entry name" value="TAT_signal"/>
</dbReference>
<gene>
    <name evidence="2" type="ORF">SAMN04488122_4946</name>
</gene>
<dbReference type="STRING" id="29529.SAMN04488122_4946"/>
<dbReference type="SUPFAM" id="SSF51658">
    <property type="entry name" value="Xylose isomerase-like"/>
    <property type="match status" value="1"/>
</dbReference>
<proteinExistence type="predicted"/>
<evidence type="ECO:0000256" key="1">
    <source>
        <dbReference type="SAM" id="SignalP"/>
    </source>
</evidence>
<keyword evidence="1" id="KW-0732">Signal</keyword>
<dbReference type="EMBL" id="FOJG01000002">
    <property type="protein sequence ID" value="SEW52577.1"/>
    <property type="molecule type" value="Genomic_DNA"/>
</dbReference>
<accession>A0A1I0S8X2</accession>
<dbReference type="OrthoDB" id="2555274at2"/>
<dbReference type="GO" id="GO:0016853">
    <property type="term" value="F:isomerase activity"/>
    <property type="evidence" value="ECO:0007669"/>
    <property type="project" value="UniProtKB-KW"/>
</dbReference>
<dbReference type="AlphaFoldDB" id="A0A1I0S8X2"/>
<dbReference type="InterPro" id="IPR036237">
    <property type="entry name" value="Xyl_isomerase-like_sf"/>
</dbReference>
<sequence length="310" mass="34907">MNNNRRNFIKQSAILGSALCIPSLPAFSAASAPVVKDGYRLIVMATNWGYTGSIGDFCRQAKKAGYDGLEVWWSNDNAVQQELYTALEETGLAVGYLCAGYDSDYTKHAQQFESMLKAATSNSKVKPLYINCHSGKDYFSFEQNSALIDMTVRISKQSGIPVYHETHRSRMLFAAHIAKQFIDAKPDLRLTLDISHWCNVHESLLHDQAATVAKALERAGHIHARIGHPEGPQVNDPRAPEWANAVKAHFDWWDQIVHRHQAAGKPLTFLTEFGPADYLPTLPYTRQPVADQWDINVFMMNQLKQRYSKP</sequence>
<protein>
    <submittedName>
        <fullName evidence="2">Sugar phosphate isomerase/epimerase</fullName>
    </submittedName>
</protein>
<name>A0A1I0S8X2_9BACT</name>
<dbReference type="Gene3D" id="3.20.20.150">
    <property type="entry name" value="Divalent-metal-dependent TIM barrel enzymes"/>
    <property type="match status" value="1"/>
</dbReference>
<dbReference type="RefSeq" id="WP_089899151.1">
    <property type="nucleotide sequence ID" value="NZ_FOJG01000002.1"/>
</dbReference>
<organism evidence="2 3">
    <name type="scientific">Chitinophaga arvensicola</name>
    <dbReference type="NCBI Taxonomy" id="29529"/>
    <lineage>
        <taxon>Bacteria</taxon>
        <taxon>Pseudomonadati</taxon>
        <taxon>Bacteroidota</taxon>
        <taxon>Chitinophagia</taxon>
        <taxon>Chitinophagales</taxon>
        <taxon>Chitinophagaceae</taxon>
        <taxon>Chitinophaga</taxon>
    </lineage>
</organism>
<feature type="chain" id="PRO_5011583167" evidence="1">
    <location>
        <begin position="29"/>
        <end position="310"/>
    </location>
</feature>